<protein>
    <submittedName>
        <fullName evidence="4">TetR family transcriptional regulator</fullName>
    </submittedName>
</protein>
<evidence type="ECO:0000313" key="4">
    <source>
        <dbReference type="EMBL" id="ORA22898.1"/>
    </source>
</evidence>
<dbReference type="AlphaFoldDB" id="A0A1W9ZZ27"/>
<dbReference type="PANTHER" id="PTHR30055">
    <property type="entry name" value="HTH-TYPE TRANSCRIPTIONAL REGULATOR RUTR"/>
    <property type="match status" value="1"/>
</dbReference>
<evidence type="ECO:0000256" key="1">
    <source>
        <dbReference type="ARBA" id="ARBA00023125"/>
    </source>
</evidence>
<reference evidence="4 5" key="1">
    <citation type="submission" date="2017-02" db="EMBL/GenBank/DDBJ databases">
        <title>The new phylogeny of genus Mycobacterium.</title>
        <authorList>
            <person name="Tortoli E."/>
            <person name="Trovato A."/>
            <person name="Cirillo D.M."/>
        </authorList>
    </citation>
    <scope>NUCLEOTIDE SEQUENCE [LARGE SCALE GENOMIC DNA]</scope>
    <source>
        <strain evidence="4 5">RW6</strain>
    </source>
</reference>
<dbReference type="SUPFAM" id="SSF48498">
    <property type="entry name" value="Tetracyclin repressor-like, C-terminal domain"/>
    <property type="match status" value="1"/>
</dbReference>
<evidence type="ECO:0000313" key="5">
    <source>
        <dbReference type="Proteomes" id="UP000192448"/>
    </source>
</evidence>
<dbReference type="GO" id="GO:0000976">
    <property type="term" value="F:transcription cis-regulatory region binding"/>
    <property type="evidence" value="ECO:0007669"/>
    <property type="project" value="TreeGrafter"/>
</dbReference>
<dbReference type="InterPro" id="IPR050109">
    <property type="entry name" value="HTH-type_TetR-like_transc_reg"/>
</dbReference>
<keyword evidence="1 2" id="KW-0238">DNA-binding</keyword>
<dbReference type="Pfam" id="PF17932">
    <property type="entry name" value="TetR_C_24"/>
    <property type="match status" value="1"/>
</dbReference>
<feature type="domain" description="HTH tetR-type" evidence="3">
    <location>
        <begin position="11"/>
        <end position="71"/>
    </location>
</feature>
<dbReference type="EMBL" id="MVHF01000065">
    <property type="protein sequence ID" value="ORA22898.1"/>
    <property type="molecule type" value="Genomic_DNA"/>
</dbReference>
<dbReference type="InterPro" id="IPR009057">
    <property type="entry name" value="Homeodomain-like_sf"/>
</dbReference>
<proteinExistence type="predicted"/>
<dbReference type="Gene3D" id="1.10.357.10">
    <property type="entry name" value="Tetracycline Repressor, domain 2"/>
    <property type="match status" value="1"/>
</dbReference>
<dbReference type="Pfam" id="PF00440">
    <property type="entry name" value="TetR_N"/>
    <property type="match status" value="1"/>
</dbReference>
<dbReference type="PRINTS" id="PR00455">
    <property type="entry name" value="HTHTETR"/>
</dbReference>
<organism evidence="4 5">
    <name type="scientific">Mycobacterium aquaticum</name>
    <dbReference type="NCBI Taxonomy" id="1927124"/>
    <lineage>
        <taxon>Bacteria</taxon>
        <taxon>Bacillati</taxon>
        <taxon>Actinomycetota</taxon>
        <taxon>Actinomycetes</taxon>
        <taxon>Mycobacteriales</taxon>
        <taxon>Mycobacteriaceae</taxon>
        <taxon>Mycobacterium</taxon>
    </lineage>
</organism>
<dbReference type="InterPro" id="IPR001647">
    <property type="entry name" value="HTH_TetR"/>
</dbReference>
<gene>
    <name evidence="4" type="ORF">BST13_35775</name>
</gene>
<dbReference type="RefSeq" id="WP_083170663.1">
    <property type="nucleotide sequence ID" value="NZ_MVHF01000065.1"/>
</dbReference>
<comment type="caution">
    <text evidence="4">The sequence shown here is derived from an EMBL/GenBank/DDBJ whole genome shotgun (WGS) entry which is preliminary data.</text>
</comment>
<dbReference type="PROSITE" id="PS50977">
    <property type="entry name" value="HTH_TETR_2"/>
    <property type="match status" value="1"/>
</dbReference>
<evidence type="ECO:0000259" key="3">
    <source>
        <dbReference type="PROSITE" id="PS50977"/>
    </source>
</evidence>
<dbReference type="PANTHER" id="PTHR30055:SF200">
    <property type="entry name" value="HTH-TYPE TRANSCRIPTIONAL REPRESSOR BDCR"/>
    <property type="match status" value="1"/>
</dbReference>
<accession>A0A1W9ZZ27</accession>
<evidence type="ECO:0000256" key="2">
    <source>
        <dbReference type="PROSITE-ProRule" id="PRU00335"/>
    </source>
</evidence>
<name>A0A1W9ZZ27_9MYCO</name>
<sequence length="198" mass="21539">MKSQLNEADTVAPRTRLVNAAIEAFAEKGFNATTTRDIASAAGMSPAALYVHHKSKEDLLYLISKSGHENTLHAVHEAIASTTDPTAALHKLIHDFVILHASGPAAARVTNYELAALTPEHFAEIRDIRHQIEQEVHKLVETGVTSGAFDTPDPRMAAIALLSLGIDIGRWYHEGGRWSPEYIAKRCADMALRIVGAD</sequence>
<dbReference type="STRING" id="1927124.BST13_35775"/>
<feature type="DNA-binding region" description="H-T-H motif" evidence="2">
    <location>
        <begin position="34"/>
        <end position="53"/>
    </location>
</feature>
<dbReference type="InterPro" id="IPR036271">
    <property type="entry name" value="Tet_transcr_reg_TetR-rel_C_sf"/>
</dbReference>
<dbReference type="SUPFAM" id="SSF46689">
    <property type="entry name" value="Homeodomain-like"/>
    <property type="match status" value="1"/>
</dbReference>
<dbReference type="GO" id="GO:0003700">
    <property type="term" value="F:DNA-binding transcription factor activity"/>
    <property type="evidence" value="ECO:0007669"/>
    <property type="project" value="TreeGrafter"/>
</dbReference>
<dbReference type="InterPro" id="IPR041490">
    <property type="entry name" value="KstR2_TetR_C"/>
</dbReference>
<dbReference type="Proteomes" id="UP000192448">
    <property type="component" value="Unassembled WGS sequence"/>
</dbReference>
<dbReference type="OrthoDB" id="3190535at2"/>
<keyword evidence="5" id="KW-1185">Reference proteome</keyword>